<protein>
    <submittedName>
        <fullName evidence="10">Type II CRISPR-associated endonuclease Cas1</fullName>
    </submittedName>
</protein>
<evidence type="ECO:0000256" key="2">
    <source>
        <dbReference type="ARBA" id="ARBA00022723"/>
    </source>
</evidence>
<evidence type="ECO:0000256" key="8">
    <source>
        <dbReference type="ARBA" id="ARBA00023211"/>
    </source>
</evidence>
<comment type="subunit">
    <text evidence="9">Homodimer, forms a heterotetramer with a Cas2 homodimer.</text>
</comment>
<evidence type="ECO:0000313" key="10">
    <source>
        <dbReference type="EMBL" id="MBK1854163.1"/>
    </source>
</evidence>
<dbReference type="InterPro" id="IPR019855">
    <property type="entry name" value="CRISPR-assoc_Cas1_NMENI"/>
</dbReference>
<sequence length="309" mass="34614">MSYHIVSIDTPECSISCKKGQLTCTTPEGSNSIPLEDVAAIVITSFSASIHSKLLLEAAKLGVALVLCESFKPASLVLPANRSTDTLLTRAQISLPKKIRDNLWKKTINAKTLNQLSLAQQIGPSHRAIPLLEMTAKGRKQHKESICARAFWDIYGDTVAETDDFKRGRNEGGINQLLNYGYAVLLSTVLQNCFALGIDPTFGINHVVRERSTPLAYDLMEPFRPCVDWRVAQWVKQHPDCQETDNWNVSPEFRRWVTGFPAVLIDYFGLHLDIRSCIEGVIRSFRKALIEQKSGLYKPWTHSNSKWAG</sequence>
<keyword evidence="3 10" id="KW-0255">Endonuclease</keyword>
<keyword evidence="8" id="KW-0464">Manganese</keyword>
<dbReference type="AlphaFoldDB" id="A0AAE2S9F7"/>
<evidence type="ECO:0000256" key="9">
    <source>
        <dbReference type="ARBA" id="ARBA00038592"/>
    </source>
</evidence>
<dbReference type="GO" id="GO:0016787">
    <property type="term" value="F:hydrolase activity"/>
    <property type="evidence" value="ECO:0007669"/>
    <property type="project" value="UniProtKB-KW"/>
</dbReference>
<organism evidence="10 11">
    <name type="scientific">Oceaniferula flava</name>
    <dbReference type="NCBI Taxonomy" id="2800421"/>
    <lineage>
        <taxon>Bacteria</taxon>
        <taxon>Pseudomonadati</taxon>
        <taxon>Verrucomicrobiota</taxon>
        <taxon>Verrucomicrobiia</taxon>
        <taxon>Verrucomicrobiales</taxon>
        <taxon>Verrucomicrobiaceae</taxon>
        <taxon>Oceaniferula</taxon>
    </lineage>
</organism>
<comment type="caution">
    <text evidence="10">The sequence shown here is derived from an EMBL/GenBank/DDBJ whole genome shotgun (WGS) entry which is preliminary data.</text>
</comment>
<keyword evidence="6" id="KW-0051">Antiviral defense</keyword>
<dbReference type="Proteomes" id="UP000634206">
    <property type="component" value="Unassembled WGS sequence"/>
</dbReference>
<dbReference type="GO" id="GO:0051607">
    <property type="term" value="P:defense response to virus"/>
    <property type="evidence" value="ECO:0007669"/>
    <property type="project" value="UniProtKB-KW"/>
</dbReference>
<evidence type="ECO:0000256" key="3">
    <source>
        <dbReference type="ARBA" id="ARBA00022759"/>
    </source>
</evidence>
<keyword evidence="5" id="KW-0460">Magnesium</keyword>
<evidence type="ECO:0000256" key="6">
    <source>
        <dbReference type="ARBA" id="ARBA00023118"/>
    </source>
</evidence>
<dbReference type="GO" id="GO:0046872">
    <property type="term" value="F:metal ion binding"/>
    <property type="evidence" value="ECO:0007669"/>
    <property type="project" value="UniProtKB-KW"/>
</dbReference>
<name>A0AAE2S9F7_9BACT</name>
<dbReference type="Gene3D" id="3.100.10.20">
    <property type="entry name" value="CRISPR-associated endonuclease Cas1, N-terminal domain"/>
    <property type="match status" value="1"/>
</dbReference>
<evidence type="ECO:0000256" key="1">
    <source>
        <dbReference type="ARBA" id="ARBA00022722"/>
    </source>
</evidence>
<dbReference type="GO" id="GO:0004520">
    <property type="term" value="F:DNA endonuclease activity"/>
    <property type="evidence" value="ECO:0007669"/>
    <property type="project" value="InterPro"/>
</dbReference>
<keyword evidence="2" id="KW-0479">Metal-binding</keyword>
<dbReference type="PANTHER" id="PTHR34353:SF2">
    <property type="entry name" value="CRISPR-ASSOCIATED ENDONUCLEASE CAS1 1"/>
    <property type="match status" value="1"/>
</dbReference>
<dbReference type="GO" id="GO:0003677">
    <property type="term" value="F:DNA binding"/>
    <property type="evidence" value="ECO:0007669"/>
    <property type="project" value="UniProtKB-KW"/>
</dbReference>
<dbReference type="InterPro" id="IPR050646">
    <property type="entry name" value="Cas1"/>
</dbReference>
<dbReference type="Gene3D" id="1.20.120.920">
    <property type="entry name" value="CRISPR-associated endonuclease Cas1, C-terminal domain"/>
    <property type="match status" value="1"/>
</dbReference>
<keyword evidence="1" id="KW-0540">Nuclease</keyword>
<evidence type="ECO:0000256" key="7">
    <source>
        <dbReference type="ARBA" id="ARBA00023125"/>
    </source>
</evidence>
<dbReference type="EMBL" id="JAENIG010000002">
    <property type="protein sequence ID" value="MBK1854163.1"/>
    <property type="molecule type" value="Genomic_DNA"/>
</dbReference>
<evidence type="ECO:0000256" key="5">
    <source>
        <dbReference type="ARBA" id="ARBA00022842"/>
    </source>
</evidence>
<gene>
    <name evidence="10" type="primary">cas1</name>
    <name evidence="10" type="ORF">JIN83_04295</name>
</gene>
<accession>A0AAE2S9F7</accession>
<dbReference type="NCBIfam" id="TIGR00287">
    <property type="entry name" value="cas1"/>
    <property type="match status" value="1"/>
</dbReference>
<keyword evidence="11" id="KW-1185">Reference proteome</keyword>
<evidence type="ECO:0000313" key="11">
    <source>
        <dbReference type="Proteomes" id="UP000634206"/>
    </source>
</evidence>
<dbReference type="RefSeq" id="WP_309488768.1">
    <property type="nucleotide sequence ID" value="NZ_JAENIG010000002.1"/>
</dbReference>
<dbReference type="GO" id="GO:0043571">
    <property type="term" value="P:maintenance of CRISPR repeat elements"/>
    <property type="evidence" value="ECO:0007669"/>
    <property type="project" value="InterPro"/>
</dbReference>
<dbReference type="PANTHER" id="PTHR34353">
    <property type="entry name" value="CRISPR-ASSOCIATED ENDONUCLEASE CAS1 1"/>
    <property type="match status" value="1"/>
</dbReference>
<keyword evidence="4" id="KW-0378">Hydrolase</keyword>
<dbReference type="InterPro" id="IPR042206">
    <property type="entry name" value="CRISPR-assoc_Cas1_C"/>
</dbReference>
<dbReference type="InterPro" id="IPR042211">
    <property type="entry name" value="CRISPR-assoc_Cas1_N"/>
</dbReference>
<evidence type="ECO:0000256" key="4">
    <source>
        <dbReference type="ARBA" id="ARBA00022801"/>
    </source>
</evidence>
<dbReference type="Pfam" id="PF01867">
    <property type="entry name" value="Cas_Cas1"/>
    <property type="match status" value="1"/>
</dbReference>
<keyword evidence="7" id="KW-0238">DNA-binding</keyword>
<dbReference type="NCBIfam" id="TIGR03639">
    <property type="entry name" value="cas1_NMENI"/>
    <property type="match status" value="1"/>
</dbReference>
<proteinExistence type="predicted"/>
<dbReference type="InterPro" id="IPR002729">
    <property type="entry name" value="CRISPR-assoc_Cas1"/>
</dbReference>
<reference evidence="10" key="1">
    <citation type="submission" date="2021-01" db="EMBL/GenBank/DDBJ databases">
        <title>Modified the classification status of verrucomicrobia.</title>
        <authorList>
            <person name="Feng X."/>
        </authorList>
    </citation>
    <scope>NUCLEOTIDE SEQUENCE</scope>
    <source>
        <strain evidence="10">5K15</strain>
    </source>
</reference>